<reference evidence="2" key="1">
    <citation type="submission" date="2022-06" db="EMBL/GenBank/DDBJ databases">
        <title>Genome Sequence of Candolleomyces eurysporus.</title>
        <authorList>
            <person name="Buettner E."/>
        </authorList>
    </citation>
    <scope>NUCLEOTIDE SEQUENCE</scope>
    <source>
        <strain evidence="2">VTCC 930004</strain>
    </source>
</reference>
<evidence type="ECO:0000313" key="2">
    <source>
        <dbReference type="EMBL" id="KAJ2922128.1"/>
    </source>
</evidence>
<feature type="non-terminal residue" evidence="2">
    <location>
        <position position="1"/>
    </location>
</feature>
<dbReference type="AlphaFoldDB" id="A0A9W8J0P8"/>
<accession>A0A9W8J0P8</accession>
<gene>
    <name evidence="2" type="ORF">H1R20_g14955</name>
</gene>
<comment type="caution">
    <text evidence="2">The sequence shown here is derived from an EMBL/GenBank/DDBJ whole genome shotgun (WGS) entry which is preliminary data.</text>
</comment>
<dbReference type="EMBL" id="JANBPK010001512">
    <property type="protein sequence ID" value="KAJ2922128.1"/>
    <property type="molecule type" value="Genomic_DNA"/>
</dbReference>
<evidence type="ECO:0000256" key="1">
    <source>
        <dbReference type="SAM" id="Coils"/>
    </source>
</evidence>
<keyword evidence="3" id="KW-1185">Reference proteome</keyword>
<organism evidence="2 3">
    <name type="scientific">Candolleomyces eurysporus</name>
    <dbReference type="NCBI Taxonomy" id="2828524"/>
    <lineage>
        <taxon>Eukaryota</taxon>
        <taxon>Fungi</taxon>
        <taxon>Dikarya</taxon>
        <taxon>Basidiomycota</taxon>
        <taxon>Agaricomycotina</taxon>
        <taxon>Agaricomycetes</taxon>
        <taxon>Agaricomycetidae</taxon>
        <taxon>Agaricales</taxon>
        <taxon>Agaricineae</taxon>
        <taxon>Psathyrellaceae</taxon>
        <taxon>Candolleomyces</taxon>
    </lineage>
</organism>
<evidence type="ECO:0000313" key="3">
    <source>
        <dbReference type="Proteomes" id="UP001140091"/>
    </source>
</evidence>
<name>A0A9W8J0P8_9AGAR</name>
<protein>
    <submittedName>
        <fullName evidence="2">Uncharacterized protein</fullName>
    </submittedName>
</protein>
<keyword evidence="1" id="KW-0175">Coiled coil</keyword>
<dbReference type="Proteomes" id="UP001140091">
    <property type="component" value="Unassembled WGS sequence"/>
</dbReference>
<proteinExistence type="predicted"/>
<feature type="coiled-coil region" evidence="1">
    <location>
        <begin position="29"/>
        <end position="88"/>
    </location>
</feature>
<sequence>MDLEIGRILLVSMLAFAFLVYEVRRIYKASILRRQLATAARELQREREELVAAQAEAQSANDLCISYLSKARGECQELTSKMQERQARDQETIVLLKERLGMMEARAVLAESQNRSLTKKYTKYKASAISMQKTIQTLSKCNEKRDKLLSDAEEAVTQHAATMSTLNARNAELETTVISSNIQIVQSKKEADDWKSLFLSELVDAPGLRKGSLKCFFAFHEDLDRRQEKERGPCQSYALTYSLPLYRLDRPPMLAVATASPLVPACLLPPPPNEGDSNHHDDDHSATLRLLDVNIDPGFA</sequence>